<comment type="caution">
    <text evidence="3">The sequence shown here is derived from an EMBL/GenBank/DDBJ whole genome shotgun (WGS) entry which is preliminary data.</text>
</comment>
<keyword evidence="2" id="KW-0472">Membrane</keyword>
<keyword evidence="4" id="KW-1185">Reference proteome</keyword>
<sequence length="107" mass="11225">MKLVQSKAIAIQRIQVGIIGLVVVLLFVTLANMVQDRATATEAADGDGADPALLEVAAQEKKIPDEPLAELGAAPVVESDADAKEKAAAKVKNKAPEQKNVEITQPQ</sequence>
<accession>A0ABV8RHP0</accession>
<gene>
    <name evidence="3" type="ORF">ACFOWX_04970</name>
</gene>
<feature type="compositionally biased region" description="Basic and acidic residues" evidence="1">
    <location>
        <begin position="85"/>
        <end position="100"/>
    </location>
</feature>
<dbReference type="Proteomes" id="UP001595887">
    <property type="component" value="Unassembled WGS sequence"/>
</dbReference>
<evidence type="ECO:0000256" key="2">
    <source>
        <dbReference type="SAM" id="Phobius"/>
    </source>
</evidence>
<proteinExistence type="predicted"/>
<organism evidence="3 4">
    <name type="scientific">Sphingorhabdus arenilitoris</name>
    <dbReference type="NCBI Taxonomy" id="1490041"/>
    <lineage>
        <taxon>Bacteria</taxon>
        <taxon>Pseudomonadati</taxon>
        <taxon>Pseudomonadota</taxon>
        <taxon>Alphaproteobacteria</taxon>
        <taxon>Sphingomonadales</taxon>
        <taxon>Sphingomonadaceae</taxon>
        <taxon>Sphingorhabdus</taxon>
    </lineage>
</organism>
<evidence type="ECO:0008006" key="5">
    <source>
        <dbReference type="Google" id="ProtNLM"/>
    </source>
</evidence>
<evidence type="ECO:0000313" key="3">
    <source>
        <dbReference type="EMBL" id="MFC4291766.1"/>
    </source>
</evidence>
<protein>
    <recommendedName>
        <fullName evidence="5">Energy transducer TonB</fullName>
    </recommendedName>
</protein>
<feature type="transmembrane region" description="Helical" evidence="2">
    <location>
        <begin position="12"/>
        <end position="34"/>
    </location>
</feature>
<dbReference type="RefSeq" id="WP_381421909.1">
    <property type="nucleotide sequence ID" value="NZ_JBHSDH010000013.1"/>
</dbReference>
<name>A0ABV8RHP0_9SPHN</name>
<reference evidence="4" key="1">
    <citation type="journal article" date="2019" name="Int. J. Syst. Evol. Microbiol.">
        <title>The Global Catalogue of Microorganisms (GCM) 10K type strain sequencing project: providing services to taxonomists for standard genome sequencing and annotation.</title>
        <authorList>
            <consortium name="The Broad Institute Genomics Platform"/>
            <consortium name="The Broad Institute Genome Sequencing Center for Infectious Disease"/>
            <person name="Wu L."/>
            <person name="Ma J."/>
        </authorList>
    </citation>
    <scope>NUCLEOTIDE SEQUENCE [LARGE SCALE GENOMIC DNA]</scope>
    <source>
        <strain evidence="4">CECT 8531</strain>
    </source>
</reference>
<feature type="region of interest" description="Disordered" evidence="1">
    <location>
        <begin position="85"/>
        <end position="107"/>
    </location>
</feature>
<keyword evidence="2" id="KW-0812">Transmembrane</keyword>
<evidence type="ECO:0000313" key="4">
    <source>
        <dbReference type="Proteomes" id="UP001595887"/>
    </source>
</evidence>
<evidence type="ECO:0000256" key="1">
    <source>
        <dbReference type="SAM" id="MobiDB-lite"/>
    </source>
</evidence>
<dbReference type="EMBL" id="JBHSDH010000013">
    <property type="protein sequence ID" value="MFC4291766.1"/>
    <property type="molecule type" value="Genomic_DNA"/>
</dbReference>
<keyword evidence="2" id="KW-1133">Transmembrane helix</keyword>